<dbReference type="EMBL" id="LK052939">
    <property type="protein sequence ID" value="CDR39113.1"/>
    <property type="molecule type" value="Genomic_DNA"/>
</dbReference>
<feature type="region of interest" description="Disordered" evidence="1">
    <location>
        <begin position="1"/>
        <end position="70"/>
    </location>
</feature>
<feature type="compositionally biased region" description="Low complexity" evidence="1">
    <location>
        <begin position="50"/>
        <end position="70"/>
    </location>
</feature>
<organism evidence="3">
    <name type="scientific">Rhodotorula toruloides</name>
    <name type="common">Yeast</name>
    <name type="synonym">Rhodosporidium toruloides</name>
    <dbReference type="NCBI Taxonomy" id="5286"/>
    <lineage>
        <taxon>Eukaryota</taxon>
        <taxon>Fungi</taxon>
        <taxon>Dikarya</taxon>
        <taxon>Basidiomycota</taxon>
        <taxon>Pucciniomycotina</taxon>
        <taxon>Microbotryomycetes</taxon>
        <taxon>Sporidiobolales</taxon>
        <taxon>Sporidiobolaceae</taxon>
        <taxon>Rhodotorula</taxon>
    </lineage>
</organism>
<dbReference type="AlphaFoldDB" id="A0A061AWM6"/>
<evidence type="ECO:0000256" key="2">
    <source>
        <dbReference type="SAM" id="Phobius"/>
    </source>
</evidence>
<dbReference type="OrthoDB" id="2527587at2759"/>
<proteinExistence type="predicted"/>
<reference evidence="3" key="1">
    <citation type="journal article" date="2014" name="Genome Announc.">
        <title>Draft genome sequence of Rhodosporidium toruloides CECT1137, an oleaginous yeast of biotechnological interest.</title>
        <authorList>
            <person name="Morin N."/>
            <person name="Calcas X."/>
            <person name="Devillers H."/>
            <person name="Durrens P."/>
            <person name="Sherman D.J."/>
            <person name="Nicaud J.-M."/>
            <person name="Neuveglise C."/>
        </authorList>
    </citation>
    <scope>NUCLEOTIDE SEQUENCE</scope>
    <source>
        <strain evidence="3">CECT1137</strain>
    </source>
</reference>
<evidence type="ECO:0000313" key="3">
    <source>
        <dbReference type="EMBL" id="CDR39113.1"/>
    </source>
</evidence>
<keyword evidence="2" id="KW-1133">Transmembrane helix</keyword>
<accession>A0A061AWM6</accession>
<keyword evidence="2" id="KW-0472">Membrane</keyword>
<feature type="compositionally biased region" description="Basic and acidic residues" evidence="1">
    <location>
        <begin position="267"/>
        <end position="282"/>
    </location>
</feature>
<keyword evidence="2" id="KW-0812">Transmembrane</keyword>
<feature type="region of interest" description="Disordered" evidence="1">
    <location>
        <begin position="205"/>
        <end position="282"/>
    </location>
</feature>
<name>A0A061AWM6_RHOTO</name>
<feature type="compositionally biased region" description="Basic and acidic residues" evidence="1">
    <location>
        <begin position="231"/>
        <end position="246"/>
    </location>
</feature>
<feature type="transmembrane region" description="Helical" evidence="2">
    <location>
        <begin position="169"/>
        <end position="188"/>
    </location>
</feature>
<protein>
    <submittedName>
        <fullName evidence="3">RHTO0S04e01574g1_1</fullName>
    </submittedName>
</protein>
<evidence type="ECO:0000256" key="1">
    <source>
        <dbReference type="SAM" id="MobiDB-lite"/>
    </source>
</evidence>
<sequence length="282" mass="30776">MRSPATPSRRDERAPSFLKILDPPSATPSCSDERTPFAAKILDPSSAHPSVTSTSRTTTSNASPYASPSAAAQGPPYALNMVKPPVATNGSVEDVEILERIAVAGMPGMTWWSLDGTSLKAGDAVALQIVDAAGQVGYSVNRHVAEARLNEYCHYPGALWPPSRWDGNHFVGILLILLGIAFFAVGGVERLKTWWKTRHLRRSVEPTTSDVPLQERRNEGATHVLGDDEERTSLEDEDRPLLRDDEAPGEAPPAYDEVAKEEEDVERADLRIDEREGSRRVG</sequence>
<gene>
    <name evidence="3" type="ORF">RHTO0S_04e01574g</name>
</gene>